<reference evidence="1 2" key="1">
    <citation type="submission" date="2012-08" db="EMBL/GenBank/DDBJ databases">
        <title>Draft Genome Sequences of Lactobacillus equicursoris CIP 110162T, isolated from thoroughbred racehorse feces and Lactobacillus sp. CRBIP 24.137 isolated from urine of human.</title>
        <authorList>
            <person name="Cousin S."/>
            <person name="Loux V."/>
            <person name="Ma L."/>
            <person name="Creno S."/>
            <person name="Clermont D."/>
            <person name="Bizet C."/>
            <person name="Bouchier C."/>
        </authorList>
    </citation>
    <scope>NUCLEOTIDE SEQUENCE [LARGE SCALE GENOMIC DNA]</scope>
    <source>
        <strain evidence="1 2">66c</strain>
    </source>
</reference>
<evidence type="ECO:0000313" key="1">
    <source>
        <dbReference type="EMBL" id="CCK84426.1"/>
    </source>
</evidence>
<proteinExistence type="predicted"/>
<sequence>MEQGLNFENGQIIRYSDGLAKVILNYEQTQAVELLIQKYMSKETGQNHLA</sequence>
<dbReference type="Proteomes" id="UP000009325">
    <property type="component" value="Unassembled WGS sequence"/>
</dbReference>
<dbReference type="EMBL" id="CALZ01000138">
    <property type="protein sequence ID" value="CCK84426.1"/>
    <property type="molecule type" value="Genomic_DNA"/>
</dbReference>
<evidence type="ECO:0000313" key="2">
    <source>
        <dbReference type="Proteomes" id="UP000009325"/>
    </source>
</evidence>
<name>K0NV17_9LACO</name>
<comment type="caution">
    <text evidence="1">The sequence shown here is derived from an EMBL/GenBank/DDBJ whole genome shotgun (WGS) entry which is preliminary data.</text>
</comment>
<organism evidence="1 2">
    <name type="scientific">Lactobacillus equicursoris 66c</name>
    <dbReference type="NCBI Taxonomy" id="872326"/>
    <lineage>
        <taxon>Bacteria</taxon>
        <taxon>Bacillati</taxon>
        <taxon>Bacillota</taxon>
        <taxon>Bacilli</taxon>
        <taxon>Lactobacillales</taxon>
        <taxon>Lactobacillaceae</taxon>
        <taxon>Lactobacillus</taxon>
    </lineage>
</organism>
<dbReference type="AlphaFoldDB" id="K0NV17"/>
<accession>K0NV17</accession>
<protein>
    <submittedName>
        <fullName evidence="1">Uncharacterized protein</fullName>
    </submittedName>
</protein>
<gene>
    <name evidence="1" type="ORF">BN146_09400</name>
</gene>
<dbReference type="RefSeq" id="WP_009558552.1">
    <property type="nucleotide sequence ID" value="NZ_CALZ01000138.1"/>
</dbReference>